<feature type="domain" description="UspA" evidence="2">
    <location>
        <begin position="162"/>
        <end position="295"/>
    </location>
</feature>
<dbReference type="InterPro" id="IPR006015">
    <property type="entry name" value="Universal_stress_UspA"/>
</dbReference>
<proteinExistence type="inferred from homology"/>
<feature type="domain" description="UspA" evidence="2">
    <location>
        <begin position="16"/>
        <end position="149"/>
    </location>
</feature>
<evidence type="ECO:0000259" key="2">
    <source>
        <dbReference type="Pfam" id="PF00582"/>
    </source>
</evidence>
<accession>A0ABS1L9K4</accession>
<protein>
    <submittedName>
        <fullName evidence="3">Universal stress protein</fullName>
    </submittedName>
</protein>
<evidence type="ECO:0000256" key="1">
    <source>
        <dbReference type="ARBA" id="ARBA00008791"/>
    </source>
</evidence>
<evidence type="ECO:0000313" key="4">
    <source>
        <dbReference type="Proteomes" id="UP000636918"/>
    </source>
</evidence>
<keyword evidence="4" id="KW-1185">Reference proteome</keyword>
<organism evidence="3 4">
    <name type="scientific">Nocardioides baculatus</name>
    <dbReference type="NCBI Taxonomy" id="2801337"/>
    <lineage>
        <taxon>Bacteria</taxon>
        <taxon>Bacillati</taxon>
        <taxon>Actinomycetota</taxon>
        <taxon>Actinomycetes</taxon>
        <taxon>Propionibacteriales</taxon>
        <taxon>Nocardioidaceae</taxon>
        <taxon>Nocardioides</taxon>
    </lineage>
</organism>
<comment type="similarity">
    <text evidence="1">Belongs to the universal stress protein A family.</text>
</comment>
<dbReference type="SUPFAM" id="SSF52402">
    <property type="entry name" value="Adenine nucleotide alpha hydrolases-like"/>
    <property type="match status" value="2"/>
</dbReference>
<name>A0ABS1L9K4_9ACTN</name>
<dbReference type="Pfam" id="PF00582">
    <property type="entry name" value="Usp"/>
    <property type="match status" value="2"/>
</dbReference>
<gene>
    <name evidence="3" type="ORF">JI751_12135</name>
</gene>
<dbReference type="PRINTS" id="PR01438">
    <property type="entry name" value="UNVRSLSTRESS"/>
</dbReference>
<dbReference type="PANTHER" id="PTHR46268">
    <property type="entry name" value="STRESS RESPONSE PROTEIN NHAX"/>
    <property type="match status" value="1"/>
</dbReference>
<dbReference type="Proteomes" id="UP000636918">
    <property type="component" value="Unassembled WGS sequence"/>
</dbReference>
<reference evidence="3 4" key="1">
    <citation type="submission" date="2021-01" db="EMBL/GenBank/DDBJ databases">
        <title>Genome seq and assembly of Nocardiodes sp. G10.</title>
        <authorList>
            <person name="Chhetri G."/>
        </authorList>
    </citation>
    <scope>NUCLEOTIDE SEQUENCE [LARGE SCALE GENOMIC DNA]</scope>
    <source>
        <strain evidence="3 4">G10</strain>
    </source>
</reference>
<dbReference type="PANTHER" id="PTHR46268:SF6">
    <property type="entry name" value="UNIVERSAL STRESS PROTEIN UP12"/>
    <property type="match status" value="1"/>
</dbReference>
<dbReference type="RefSeq" id="WP_201936532.1">
    <property type="nucleotide sequence ID" value="NZ_JAERSG010000003.1"/>
</dbReference>
<evidence type="ECO:0000313" key="3">
    <source>
        <dbReference type="EMBL" id="MBL0748361.1"/>
    </source>
</evidence>
<dbReference type="EMBL" id="JAERSG010000003">
    <property type="protein sequence ID" value="MBL0748361.1"/>
    <property type="molecule type" value="Genomic_DNA"/>
</dbReference>
<dbReference type="InterPro" id="IPR014729">
    <property type="entry name" value="Rossmann-like_a/b/a_fold"/>
</dbReference>
<comment type="caution">
    <text evidence="3">The sequence shown here is derived from an EMBL/GenBank/DDBJ whole genome shotgun (WGS) entry which is preliminary data.</text>
</comment>
<sequence length="316" mass="33463">MSADENAPTHPGPGSVVVGVTGPGRERAALQFAADTARREGRDVVLVHAFHPAHPAPPPGVLLSYADAAEVGDWVVREVGDEFRDLSAGSVPFTSVAVGGAPWRVLGDLAVDARMLVVQHRHSHGFARLVTGHTVTGAASRAACPVVSVNEDWELAGTAGEVVVGVHDDGSPAEALAEALAWAEAAGAPVRVVHGWRLDAVYDDVITARAAAEWRDERRAVITEAVGALRSRHPGVDVEVEVRHQWPADVLVDDSRVGRLVVMGRHGRAPWGPHHLGAVARTVLRESRCPVMVVPVHVAEVEPDWGLTADEVSPQT</sequence>
<dbReference type="InterPro" id="IPR006016">
    <property type="entry name" value="UspA"/>
</dbReference>
<dbReference type="Gene3D" id="3.40.50.620">
    <property type="entry name" value="HUPs"/>
    <property type="match status" value="2"/>
</dbReference>